<evidence type="ECO:0000256" key="3">
    <source>
        <dbReference type="SAM" id="SignalP"/>
    </source>
</evidence>
<dbReference type="EMBL" id="JBHUEY010000001">
    <property type="protein sequence ID" value="MFD1783198.1"/>
    <property type="molecule type" value="Genomic_DNA"/>
</dbReference>
<dbReference type="InterPro" id="IPR011042">
    <property type="entry name" value="6-blade_b-propeller_TolB-like"/>
</dbReference>
<reference evidence="6" key="1">
    <citation type="journal article" date="2019" name="Int. J. Syst. Evol. Microbiol.">
        <title>The Global Catalogue of Microorganisms (GCM) 10K type strain sequencing project: providing services to taxonomists for standard genome sequencing and annotation.</title>
        <authorList>
            <consortium name="The Broad Institute Genomics Platform"/>
            <consortium name="The Broad Institute Genome Sequencing Center for Infectious Disease"/>
            <person name="Wu L."/>
            <person name="Ma J."/>
        </authorList>
    </citation>
    <scope>NUCLEOTIDE SEQUENCE [LARGE SCALE GENOMIC DNA]</scope>
    <source>
        <strain evidence="6">DFY28</strain>
    </source>
</reference>
<keyword evidence="6" id="KW-1185">Reference proteome</keyword>
<dbReference type="SUPFAM" id="SSF53474">
    <property type="entry name" value="alpha/beta-Hydrolases"/>
    <property type="match status" value="1"/>
</dbReference>
<keyword evidence="2" id="KW-0720">Serine protease</keyword>
<name>A0ABW4MZJ2_9CAUL</name>
<feature type="signal peptide" evidence="3">
    <location>
        <begin position="1"/>
        <end position="22"/>
    </location>
</feature>
<keyword evidence="1" id="KW-0378">Hydrolase</keyword>
<evidence type="ECO:0000256" key="2">
    <source>
        <dbReference type="ARBA" id="ARBA00022825"/>
    </source>
</evidence>
<dbReference type="SUPFAM" id="SSF82171">
    <property type="entry name" value="DPP6 N-terminal domain-like"/>
    <property type="match status" value="1"/>
</dbReference>
<dbReference type="Gene3D" id="3.40.50.1820">
    <property type="entry name" value="alpha/beta hydrolase"/>
    <property type="match status" value="1"/>
</dbReference>
<evidence type="ECO:0000313" key="6">
    <source>
        <dbReference type="Proteomes" id="UP001597237"/>
    </source>
</evidence>
<feature type="domain" description="Peptidase S9 prolyl oligopeptidase catalytic" evidence="4">
    <location>
        <begin position="433"/>
        <end position="643"/>
    </location>
</feature>
<protein>
    <submittedName>
        <fullName evidence="5">S9 family peptidase</fullName>
    </submittedName>
</protein>
<dbReference type="Proteomes" id="UP001597237">
    <property type="component" value="Unassembled WGS sequence"/>
</dbReference>
<dbReference type="Gene3D" id="2.130.10.10">
    <property type="entry name" value="YVTN repeat-like/Quinoprotein amine dehydrogenase"/>
    <property type="match status" value="1"/>
</dbReference>
<evidence type="ECO:0000256" key="1">
    <source>
        <dbReference type="ARBA" id="ARBA00022801"/>
    </source>
</evidence>
<sequence length="645" mass="70472">MMKLAPLALAAALATLAAPALAQPAVTTREVGTLVMENVPETPPEVRERLRRYQNARSAGFRDWLADGSMLITTRFGQTNQLHRVSAPLGARTQLTFFDEPVSGAVAQPGAPGRYVFSRDTGGDEYFQAYAADLAGGEVQITEPKTRNLALVFSKDGRRLAWSRVTPGSGDYDIMLMEAGDPATRRVAHEGTGAMSPVAFSPDGTKLLLDRYISVQSSKRYVLDLASGTLAEINPSKTEIAYTDGEFTADGRAVLMISDEGSEFARLVRFDLADGRKTTIAEARGWDIEGFDLSEDGRLLAYSVNEDGRSKVTLAPLGGGADLAQPQLPTGVLTALRFSPDGQRLAIGLNTSTSPADVFVWDLAQARLTRWTESELGGLDRAAMVEPSLIRFRSFDKRQIPAWVYRPKAAGGGKAPVIVSIHGGPEGQDRPGFNPTYQYWVNELGAAVIAPNVRGSTGYGKTYVALDNREKRQDSVKDIGALLDWIAAQPDLDASRVVVTGGSYGGFMTLASLAAYNDRIAGAIDSVGISDFETFLKNTEGYRRDLRRAEYGDERDPKMQAIFRQISPIHLTDRMNKPLFVIAGYNDPRVPWTEGQQIVRKVRENGGEVWWMMAKDEGHGFAKKHNRDALREAETLFLKKVFGLP</sequence>
<dbReference type="InterPro" id="IPR015943">
    <property type="entry name" value="WD40/YVTN_repeat-like_dom_sf"/>
</dbReference>
<dbReference type="Pfam" id="PF00326">
    <property type="entry name" value="Peptidase_S9"/>
    <property type="match status" value="1"/>
</dbReference>
<dbReference type="PANTHER" id="PTHR42776:SF27">
    <property type="entry name" value="DIPEPTIDYL PEPTIDASE FAMILY MEMBER 6"/>
    <property type="match status" value="1"/>
</dbReference>
<dbReference type="InterPro" id="IPR001375">
    <property type="entry name" value="Peptidase_S9_cat"/>
</dbReference>
<dbReference type="PANTHER" id="PTHR42776">
    <property type="entry name" value="SERINE PEPTIDASE S9 FAMILY MEMBER"/>
    <property type="match status" value="1"/>
</dbReference>
<dbReference type="InterPro" id="IPR029058">
    <property type="entry name" value="AB_hydrolase_fold"/>
</dbReference>
<keyword evidence="2" id="KW-0645">Protease</keyword>
<dbReference type="RefSeq" id="WP_377284343.1">
    <property type="nucleotide sequence ID" value="NZ_JBHRSI010000015.1"/>
</dbReference>
<proteinExistence type="predicted"/>
<evidence type="ECO:0000313" key="5">
    <source>
        <dbReference type="EMBL" id="MFD1783198.1"/>
    </source>
</evidence>
<dbReference type="Pfam" id="PF07676">
    <property type="entry name" value="PD40"/>
    <property type="match status" value="1"/>
</dbReference>
<evidence type="ECO:0000259" key="4">
    <source>
        <dbReference type="Pfam" id="PF00326"/>
    </source>
</evidence>
<keyword evidence="3" id="KW-0732">Signal</keyword>
<dbReference type="InterPro" id="IPR011659">
    <property type="entry name" value="WD40"/>
</dbReference>
<gene>
    <name evidence="5" type="ORF">ACFSC0_07315</name>
</gene>
<dbReference type="Gene3D" id="2.120.10.30">
    <property type="entry name" value="TolB, C-terminal domain"/>
    <property type="match status" value="1"/>
</dbReference>
<accession>A0ABW4MZJ2</accession>
<feature type="chain" id="PRO_5046754680" evidence="3">
    <location>
        <begin position="23"/>
        <end position="645"/>
    </location>
</feature>
<comment type="caution">
    <text evidence="5">The sequence shown here is derived from an EMBL/GenBank/DDBJ whole genome shotgun (WGS) entry which is preliminary data.</text>
</comment>
<organism evidence="5 6">
    <name type="scientific">Phenylobacterium terrae</name>
    <dbReference type="NCBI Taxonomy" id="2665495"/>
    <lineage>
        <taxon>Bacteria</taxon>
        <taxon>Pseudomonadati</taxon>
        <taxon>Pseudomonadota</taxon>
        <taxon>Alphaproteobacteria</taxon>
        <taxon>Caulobacterales</taxon>
        <taxon>Caulobacteraceae</taxon>
        <taxon>Phenylobacterium</taxon>
    </lineage>
</organism>